<organism evidence="2 3">
    <name type="scientific">Paenibacillus vini</name>
    <dbReference type="NCBI Taxonomy" id="1476024"/>
    <lineage>
        <taxon>Bacteria</taxon>
        <taxon>Bacillati</taxon>
        <taxon>Bacillota</taxon>
        <taxon>Bacilli</taxon>
        <taxon>Bacillales</taxon>
        <taxon>Paenibacillaceae</taxon>
        <taxon>Paenibacillus</taxon>
    </lineage>
</organism>
<feature type="domain" description="ANTAR" evidence="1">
    <location>
        <begin position="139"/>
        <end position="200"/>
    </location>
</feature>
<dbReference type="Proteomes" id="UP000679992">
    <property type="component" value="Unassembled WGS sequence"/>
</dbReference>
<dbReference type="RefSeq" id="WP_213653595.1">
    <property type="nucleotide sequence ID" value="NZ_BOSL01000001.1"/>
</dbReference>
<reference evidence="2 3" key="1">
    <citation type="submission" date="2021-03" db="EMBL/GenBank/DDBJ databases">
        <title>Antimicrobial resistance genes in bacteria isolated from Japanese honey, and their potential for conferring macrolide and lincosamide resistance in the American foulbrood pathogen Paenibacillus larvae.</title>
        <authorList>
            <person name="Okamoto M."/>
            <person name="Kumagai M."/>
            <person name="Kanamori H."/>
            <person name="Takamatsu D."/>
        </authorList>
    </citation>
    <scope>NUCLEOTIDE SEQUENCE [LARGE SCALE GENOMIC DNA]</scope>
    <source>
        <strain evidence="2 3">J42TS3</strain>
    </source>
</reference>
<comment type="caution">
    <text evidence="2">The sequence shown here is derived from an EMBL/GenBank/DDBJ whole genome shotgun (WGS) entry which is preliminary data.</text>
</comment>
<name>A0ABQ4M609_9BACL</name>
<evidence type="ECO:0000259" key="1">
    <source>
        <dbReference type="PROSITE" id="PS50921"/>
    </source>
</evidence>
<dbReference type="SMART" id="SM01012">
    <property type="entry name" value="ANTAR"/>
    <property type="match status" value="1"/>
</dbReference>
<keyword evidence="3" id="KW-1185">Reference proteome</keyword>
<dbReference type="PROSITE" id="PS50921">
    <property type="entry name" value="ANTAR"/>
    <property type="match status" value="1"/>
</dbReference>
<dbReference type="SUPFAM" id="SSF52172">
    <property type="entry name" value="CheY-like"/>
    <property type="match status" value="1"/>
</dbReference>
<protein>
    <recommendedName>
        <fullName evidence="1">ANTAR domain-containing protein</fullName>
    </recommendedName>
</protein>
<dbReference type="InterPro" id="IPR036388">
    <property type="entry name" value="WH-like_DNA-bd_sf"/>
</dbReference>
<evidence type="ECO:0000313" key="2">
    <source>
        <dbReference type="EMBL" id="GIP51397.1"/>
    </source>
</evidence>
<dbReference type="EMBL" id="BOSL01000001">
    <property type="protein sequence ID" value="GIP51397.1"/>
    <property type="molecule type" value="Genomic_DNA"/>
</dbReference>
<evidence type="ECO:0000313" key="3">
    <source>
        <dbReference type="Proteomes" id="UP000679992"/>
    </source>
</evidence>
<proteinExistence type="predicted"/>
<dbReference type="InterPro" id="IPR005561">
    <property type="entry name" value="ANTAR"/>
</dbReference>
<gene>
    <name evidence="2" type="ORF">J42TS3_04320</name>
</gene>
<dbReference type="Pfam" id="PF03861">
    <property type="entry name" value="ANTAR"/>
    <property type="match status" value="1"/>
</dbReference>
<dbReference type="Gene3D" id="1.10.10.10">
    <property type="entry name" value="Winged helix-like DNA-binding domain superfamily/Winged helix DNA-binding domain"/>
    <property type="match status" value="1"/>
</dbReference>
<sequence>MNFLLIIRDQTSPIGEKASPPSASAPFCEPERILKAYGYDVLASSVERDFRRKIREADAVVLQMPIPGIRVWANLTAKLKAVPLMWWCSEMTAVSSLASSKNEGEGEDDIPVDGILTPSMSANELHWALHLGAKHFLERRQWMEERTQLISRLEERKWIDHAKGILCEINRISEAEAYEVLRKRAMNERKRIVDISALIVKAHQQLKT</sequence>
<accession>A0ABQ4M609</accession>
<dbReference type="InterPro" id="IPR011006">
    <property type="entry name" value="CheY-like_superfamily"/>
</dbReference>